<name>A0AAU7Y867_9PSED</name>
<organism evidence="1">
    <name type="scientific">Pseudomonas solani</name>
    <dbReference type="NCBI Taxonomy" id="2731552"/>
    <lineage>
        <taxon>Bacteria</taxon>
        <taxon>Pseudomonadati</taxon>
        <taxon>Pseudomonadota</taxon>
        <taxon>Gammaproteobacteria</taxon>
        <taxon>Pseudomonadales</taxon>
        <taxon>Pseudomonadaceae</taxon>
        <taxon>Pseudomonas</taxon>
    </lineage>
</organism>
<sequence length="126" mass="13890">MSQAARVDLSGWGEAPPLWVSLLAGEVERSNRTQAGARIGMSRVAVTLALQNRYPSGSTAGVERRVMASLGRIQCVAVDSVITAEQCQTYRERPAPTHNPHAMQHWRACQHCHHNPNCSEKSHARH</sequence>
<protein>
    <submittedName>
        <fullName evidence="1">Uncharacterized protein</fullName>
    </submittedName>
</protein>
<dbReference type="RefSeq" id="WP_350447801.1">
    <property type="nucleotide sequence ID" value="NZ_CP158373.1"/>
</dbReference>
<dbReference type="EMBL" id="CP158373">
    <property type="protein sequence ID" value="XBY65197.1"/>
    <property type="molecule type" value="Genomic_DNA"/>
</dbReference>
<accession>A0AAU7Y867</accession>
<proteinExistence type="predicted"/>
<reference evidence="1" key="1">
    <citation type="submission" date="2023-08" db="EMBL/GenBank/DDBJ databases">
        <title>Increased levels of nutrients transform a symbiont into a lethal pathobiont.</title>
        <authorList>
            <person name="Lachnit T."/>
            <person name="Ulrich L."/>
            <person name="Willmer F.M."/>
            <person name="Hasenbein T."/>
            <person name="Steiner L.X."/>
            <person name="Wolters M."/>
            <person name="Herbst E.M."/>
            <person name="Deines P."/>
        </authorList>
    </citation>
    <scope>NUCLEOTIDE SEQUENCE</scope>
    <source>
        <strain evidence="1">T3</strain>
    </source>
</reference>
<evidence type="ECO:0000313" key="1">
    <source>
        <dbReference type="EMBL" id="XBY65197.1"/>
    </source>
</evidence>
<dbReference type="AlphaFoldDB" id="A0AAU7Y867"/>
<gene>
    <name evidence="1" type="ORF">ABS648_05365</name>
</gene>